<name>A0ABQ5CZV3_9ASTR</name>
<evidence type="ECO:0000259" key="1">
    <source>
        <dbReference type="Pfam" id="PF22936"/>
    </source>
</evidence>
<protein>
    <recommendedName>
        <fullName evidence="1">Retrovirus-related Pol polyprotein from transposon TNT 1-94-like beta-barrel domain-containing protein</fullName>
    </recommendedName>
</protein>
<proteinExistence type="predicted"/>
<dbReference type="PANTHER" id="PTHR35317:SF31">
    <property type="entry name" value="DUF4219 DOMAIN-CONTAINING PROTEIN"/>
    <property type="match status" value="1"/>
</dbReference>
<dbReference type="Pfam" id="PF14223">
    <property type="entry name" value="Retrotran_gag_2"/>
    <property type="match status" value="1"/>
</dbReference>
<reference evidence="2" key="1">
    <citation type="journal article" date="2022" name="Int. J. Mol. Sci.">
        <title>Draft Genome of Tanacetum Coccineum: Genomic Comparison of Closely Related Tanacetum-Family Plants.</title>
        <authorList>
            <person name="Yamashiro T."/>
            <person name="Shiraishi A."/>
            <person name="Nakayama K."/>
            <person name="Satake H."/>
        </authorList>
    </citation>
    <scope>NUCLEOTIDE SEQUENCE</scope>
</reference>
<dbReference type="EMBL" id="BQNB010014808">
    <property type="protein sequence ID" value="GJT32630.1"/>
    <property type="molecule type" value="Genomic_DNA"/>
</dbReference>
<organism evidence="2 3">
    <name type="scientific">Tanacetum coccineum</name>
    <dbReference type="NCBI Taxonomy" id="301880"/>
    <lineage>
        <taxon>Eukaryota</taxon>
        <taxon>Viridiplantae</taxon>
        <taxon>Streptophyta</taxon>
        <taxon>Embryophyta</taxon>
        <taxon>Tracheophyta</taxon>
        <taxon>Spermatophyta</taxon>
        <taxon>Magnoliopsida</taxon>
        <taxon>eudicotyledons</taxon>
        <taxon>Gunneridae</taxon>
        <taxon>Pentapetalae</taxon>
        <taxon>asterids</taxon>
        <taxon>campanulids</taxon>
        <taxon>Asterales</taxon>
        <taxon>Asteraceae</taxon>
        <taxon>Asteroideae</taxon>
        <taxon>Anthemideae</taxon>
        <taxon>Anthemidinae</taxon>
        <taxon>Tanacetum</taxon>
    </lineage>
</organism>
<gene>
    <name evidence="2" type="ORF">Tco_0923049</name>
</gene>
<dbReference type="PANTHER" id="PTHR35317">
    <property type="entry name" value="OS04G0629600 PROTEIN"/>
    <property type="match status" value="1"/>
</dbReference>
<sequence>MMDVVNQMRLHGEVVKDQKVVEKMMISVPPKFEAKISAIEESCILEHAYGFSPPPELTSKLQAQEQRVSIRSEEKVEVDAQSYDSGKKNIDSYISLDTKDNPRVKLGDGRYTRAKGRGTIAINTKKGTKYISRVLYVPELDRSMLSVPQMIKNGYGVNFKNDTRCVITDFHDVKIATLDMENDSYYLKLDVADASAF</sequence>
<evidence type="ECO:0000313" key="3">
    <source>
        <dbReference type="Proteomes" id="UP001151760"/>
    </source>
</evidence>
<evidence type="ECO:0000313" key="2">
    <source>
        <dbReference type="EMBL" id="GJT32630.1"/>
    </source>
</evidence>
<comment type="caution">
    <text evidence="2">The sequence shown here is derived from an EMBL/GenBank/DDBJ whole genome shotgun (WGS) entry which is preliminary data.</text>
</comment>
<keyword evidence="3" id="KW-1185">Reference proteome</keyword>
<dbReference type="InterPro" id="IPR054722">
    <property type="entry name" value="PolX-like_BBD"/>
</dbReference>
<dbReference type="Proteomes" id="UP001151760">
    <property type="component" value="Unassembled WGS sequence"/>
</dbReference>
<reference evidence="2" key="2">
    <citation type="submission" date="2022-01" db="EMBL/GenBank/DDBJ databases">
        <authorList>
            <person name="Yamashiro T."/>
            <person name="Shiraishi A."/>
            <person name="Satake H."/>
            <person name="Nakayama K."/>
        </authorList>
    </citation>
    <scope>NUCLEOTIDE SEQUENCE</scope>
</reference>
<dbReference type="Pfam" id="PF22936">
    <property type="entry name" value="Pol_BBD"/>
    <property type="match status" value="1"/>
</dbReference>
<feature type="domain" description="Retrovirus-related Pol polyprotein from transposon TNT 1-94-like beta-barrel" evidence="1">
    <location>
        <begin position="93"/>
        <end position="155"/>
    </location>
</feature>
<accession>A0ABQ5CZV3</accession>